<evidence type="ECO:0000313" key="2">
    <source>
        <dbReference type="Proteomes" id="UP000504636"/>
    </source>
</evidence>
<dbReference type="RefSeq" id="XP_033570075.1">
    <property type="nucleotide sequence ID" value="XM_033728576.1"/>
</dbReference>
<dbReference type="GeneID" id="54469469"/>
<dbReference type="Proteomes" id="UP000504636">
    <property type="component" value="Unplaced"/>
</dbReference>
<reference evidence="3" key="3">
    <citation type="submission" date="2025-04" db="UniProtKB">
        <authorList>
            <consortium name="RefSeq"/>
        </authorList>
    </citation>
    <scope>IDENTIFICATION</scope>
    <source>
        <strain evidence="3">CBS 304.34</strain>
    </source>
</reference>
<gene>
    <name evidence="1 3" type="ORF">BDZ99DRAFT_576370</name>
</gene>
<reference evidence="1 3" key="1">
    <citation type="journal article" date="2020" name="Stud. Mycol.">
        <title>101 Dothideomycetes genomes: a test case for predicting lifestyles and emergence of pathogens.</title>
        <authorList>
            <person name="Haridas S."/>
            <person name="Albert R."/>
            <person name="Binder M."/>
            <person name="Bloem J."/>
            <person name="Labutti K."/>
            <person name="Salamov A."/>
            <person name="Andreopoulos B."/>
            <person name="Baker S."/>
            <person name="Barry K."/>
            <person name="Bills G."/>
            <person name="Bluhm B."/>
            <person name="Cannon C."/>
            <person name="Castanera R."/>
            <person name="Culley D."/>
            <person name="Daum C."/>
            <person name="Ezra D."/>
            <person name="Gonzalez J."/>
            <person name="Henrissat B."/>
            <person name="Kuo A."/>
            <person name="Liang C."/>
            <person name="Lipzen A."/>
            <person name="Lutzoni F."/>
            <person name="Magnuson J."/>
            <person name="Mondo S."/>
            <person name="Nolan M."/>
            <person name="Ohm R."/>
            <person name="Pangilinan J."/>
            <person name="Park H.-J."/>
            <person name="Ramirez L."/>
            <person name="Alfaro M."/>
            <person name="Sun H."/>
            <person name="Tritt A."/>
            <person name="Yoshinaga Y."/>
            <person name="Zwiers L.-H."/>
            <person name="Turgeon B."/>
            <person name="Goodwin S."/>
            <person name="Spatafora J."/>
            <person name="Crous P."/>
            <person name="Grigoriev I."/>
        </authorList>
    </citation>
    <scope>NUCLEOTIDE SEQUENCE</scope>
    <source>
        <strain evidence="1 3">CBS 304.34</strain>
    </source>
</reference>
<dbReference type="AlphaFoldDB" id="A0A6A6Y2S0"/>
<keyword evidence="2" id="KW-1185">Reference proteome</keyword>
<sequence>MNDQENQAFFRHSSSSSIALAPLLKHPASISSADVQEPHHVCLQRHDESGFLSLVRTWWLAPAHLFCTILLACTVQWSIRGTMFPVYRIPHRYLTQSDVTTLLSVGLKITSIFTTAWQSITAWRCAFIALEKTGLQLSQLSNQISFKTPVLRGDKTTKLLGLVLLLGWPAQLASPILSGAITWVPTTNMTYGNITDLQIARASANATDWDSTPPWYRLVAWDDTGFQPATRLVLLQKAAGSTLTILRDSTKYSFSVPIKNPRRFTPEVEGYTLGSTVQSIIMPTFEISNLTWLKIRSIPQEIQDAVHNKSNAYFNFGDPDYRPNPPVVGLIRKPNIGPLSSHTLPPNSSVNENTYAVYRAVRYPNHGNLTNCSSEAFDGRPSHLPDAEYLWVNGETHVTDCYAVAGLHINAGVVACQSSRATLVAPSVLECIPHPGEDQFQVLSDPLTQYSLSAITGTISWLDSLDVMTAWSSTADTAIAATISIAIENGLRAAYEGFWSALTNSLSSTTDPKITIDESASAVIASVATWRVILWAALNTLLTFASILLWRVQSSCIRPPVKNPVLTSILLDSSKVIEEVGVGLCNANRLTKNDDGRGRLRLRCIDRSDPHWYHDQLEME</sequence>
<evidence type="ECO:0000313" key="3">
    <source>
        <dbReference type="RefSeq" id="XP_033570075.1"/>
    </source>
</evidence>
<organism evidence="1">
    <name type="scientific">Mytilinidion resinicola</name>
    <dbReference type="NCBI Taxonomy" id="574789"/>
    <lineage>
        <taxon>Eukaryota</taxon>
        <taxon>Fungi</taxon>
        <taxon>Dikarya</taxon>
        <taxon>Ascomycota</taxon>
        <taxon>Pezizomycotina</taxon>
        <taxon>Dothideomycetes</taxon>
        <taxon>Pleosporomycetidae</taxon>
        <taxon>Mytilinidiales</taxon>
        <taxon>Mytilinidiaceae</taxon>
        <taxon>Mytilinidion</taxon>
    </lineage>
</organism>
<name>A0A6A6Y2S0_9PEZI</name>
<evidence type="ECO:0000313" key="1">
    <source>
        <dbReference type="EMBL" id="KAF2803111.1"/>
    </source>
</evidence>
<dbReference type="OrthoDB" id="5378430at2759"/>
<reference evidence="3" key="2">
    <citation type="submission" date="2020-04" db="EMBL/GenBank/DDBJ databases">
        <authorList>
            <consortium name="NCBI Genome Project"/>
        </authorList>
    </citation>
    <scope>NUCLEOTIDE SEQUENCE</scope>
    <source>
        <strain evidence="3">CBS 304.34</strain>
    </source>
</reference>
<proteinExistence type="predicted"/>
<protein>
    <submittedName>
        <fullName evidence="1 3">Uncharacterized protein</fullName>
    </submittedName>
</protein>
<dbReference type="EMBL" id="MU003719">
    <property type="protein sequence ID" value="KAF2803111.1"/>
    <property type="molecule type" value="Genomic_DNA"/>
</dbReference>
<accession>A0A6A6Y2S0</accession>